<comment type="caution">
    <text evidence="5">The sequence shown here is derived from an EMBL/GenBank/DDBJ whole genome shotgun (WGS) entry which is preliminary data.</text>
</comment>
<dbReference type="SUPFAM" id="SSF64288">
    <property type="entry name" value="Chorismate lyase-like"/>
    <property type="match status" value="1"/>
</dbReference>
<proteinExistence type="predicted"/>
<sequence length="249" mass="27154">METRYAFVARTLSEAIGTGRYPLGSVLPNELELAAEFGVSRSTIRAAMRELQASGLVSRKKSAGTRVEATSPQANGSGFTQALSSIEAIQQFGFETVRDVQSIEDVVADEALARTLGCKPGSRWLRISSLRRLPDRPNTLPICWTDVYIAASVAGDIRGRIEGYRGIFGDLIEETTGRRIVEIRQDIRAAGVPDSLAKPLQAPAGSHALKIRRQYVLSPGTLIEVTISVHPADRFSYSTRLRRQEPVSG</sequence>
<dbReference type="SMART" id="SM00345">
    <property type="entry name" value="HTH_GNTR"/>
    <property type="match status" value="1"/>
</dbReference>
<dbReference type="PRINTS" id="PR00035">
    <property type="entry name" value="HTHGNTR"/>
</dbReference>
<dbReference type="CDD" id="cd07377">
    <property type="entry name" value="WHTH_GntR"/>
    <property type="match status" value="1"/>
</dbReference>
<dbReference type="InterPro" id="IPR036388">
    <property type="entry name" value="WH-like_DNA-bd_sf"/>
</dbReference>
<dbReference type="Pfam" id="PF00392">
    <property type="entry name" value="GntR"/>
    <property type="match status" value="1"/>
</dbReference>
<dbReference type="SMART" id="SM00866">
    <property type="entry name" value="UTRA"/>
    <property type="match status" value="1"/>
</dbReference>
<keyword evidence="1" id="KW-0805">Transcription regulation</keyword>
<dbReference type="PANTHER" id="PTHR44846">
    <property type="entry name" value="MANNOSYL-D-GLYCERATE TRANSPORT/METABOLISM SYSTEM REPRESSOR MNGR-RELATED"/>
    <property type="match status" value="1"/>
</dbReference>
<dbReference type="GO" id="GO:0003700">
    <property type="term" value="F:DNA-binding transcription factor activity"/>
    <property type="evidence" value="ECO:0007669"/>
    <property type="project" value="InterPro"/>
</dbReference>
<dbReference type="Gene3D" id="1.10.10.10">
    <property type="entry name" value="Winged helix-like DNA-binding domain superfamily/Winged helix DNA-binding domain"/>
    <property type="match status" value="1"/>
</dbReference>
<dbReference type="OrthoDB" id="7339934at2"/>
<dbReference type="GO" id="GO:0003677">
    <property type="term" value="F:DNA binding"/>
    <property type="evidence" value="ECO:0007669"/>
    <property type="project" value="UniProtKB-KW"/>
</dbReference>
<dbReference type="Gene3D" id="3.40.1410.10">
    <property type="entry name" value="Chorismate lyase-like"/>
    <property type="match status" value="1"/>
</dbReference>
<evidence type="ECO:0000256" key="1">
    <source>
        <dbReference type="ARBA" id="ARBA00023015"/>
    </source>
</evidence>
<dbReference type="GO" id="GO:0045892">
    <property type="term" value="P:negative regulation of DNA-templated transcription"/>
    <property type="evidence" value="ECO:0007669"/>
    <property type="project" value="TreeGrafter"/>
</dbReference>
<evidence type="ECO:0000313" key="6">
    <source>
        <dbReference type="Proteomes" id="UP000196655"/>
    </source>
</evidence>
<dbReference type="EMBL" id="NHON01000002">
    <property type="protein sequence ID" value="OWJ68839.1"/>
    <property type="molecule type" value="Genomic_DNA"/>
</dbReference>
<protein>
    <submittedName>
        <fullName evidence="5">GntR family transcriptional regulator</fullName>
    </submittedName>
</protein>
<keyword evidence="2" id="KW-0238">DNA-binding</keyword>
<organism evidence="5 6">
    <name type="scientific">Inquilinus limosus</name>
    <dbReference type="NCBI Taxonomy" id="171674"/>
    <lineage>
        <taxon>Bacteria</taxon>
        <taxon>Pseudomonadati</taxon>
        <taxon>Pseudomonadota</taxon>
        <taxon>Alphaproteobacteria</taxon>
        <taxon>Rhodospirillales</taxon>
        <taxon>Rhodospirillaceae</taxon>
        <taxon>Inquilinus</taxon>
    </lineage>
</organism>
<dbReference type="AlphaFoldDB" id="A0A211ZUF5"/>
<dbReference type="InterPro" id="IPR000524">
    <property type="entry name" value="Tscrpt_reg_HTH_GntR"/>
</dbReference>
<evidence type="ECO:0000313" key="5">
    <source>
        <dbReference type="EMBL" id="OWJ68839.1"/>
    </source>
</evidence>
<dbReference type="InterPro" id="IPR028978">
    <property type="entry name" value="Chorismate_lyase_/UTRA_dom_sf"/>
</dbReference>
<dbReference type="PROSITE" id="PS50949">
    <property type="entry name" value="HTH_GNTR"/>
    <property type="match status" value="1"/>
</dbReference>
<dbReference type="InterPro" id="IPR036390">
    <property type="entry name" value="WH_DNA-bd_sf"/>
</dbReference>
<reference evidence="6" key="1">
    <citation type="submission" date="2017-05" db="EMBL/GenBank/DDBJ databases">
        <authorList>
            <person name="Macchi M."/>
            <person name="Festa S."/>
            <person name="Coppotelli B.M."/>
            <person name="Morelli I.S."/>
        </authorList>
    </citation>
    <scope>NUCLEOTIDE SEQUENCE [LARGE SCALE GENOMIC DNA]</scope>
    <source>
        <strain evidence="6">I</strain>
    </source>
</reference>
<feature type="domain" description="HTH gntR-type" evidence="4">
    <location>
        <begin position="2"/>
        <end position="70"/>
    </location>
</feature>
<dbReference type="Pfam" id="PF07702">
    <property type="entry name" value="UTRA"/>
    <property type="match status" value="1"/>
</dbReference>
<evidence type="ECO:0000256" key="3">
    <source>
        <dbReference type="ARBA" id="ARBA00023163"/>
    </source>
</evidence>
<dbReference type="RefSeq" id="WP_088149283.1">
    <property type="nucleotide sequence ID" value="NZ_NHON01000002.1"/>
</dbReference>
<keyword evidence="3" id="KW-0804">Transcription</keyword>
<dbReference type="PANTHER" id="PTHR44846:SF1">
    <property type="entry name" value="MANNOSYL-D-GLYCERATE TRANSPORT_METABOLISM SYSTEM REPRESSOR MNGR-RELATED"/>
    <property type="match status" value="1"/>
</dbReference>
<dbReference type="SUPFAM" id="SSF46785">
    <property type="entry name" value="Winged helix' DNA-binding domain"/>
    <property type="match status" value="1"/>
</dbReference>
<evidence type="ECO:0000256" key="2">
    <source>
        <dbReference type="ARBA" id="ARBA00023125"/>
    </source>
</evidence>
<dbReference type="InterPro" id="IPR011663">
    <property type="entry name" value="UTRA"/>
</dbReference>
<keyword evidence="6" id="KW-1185">Reference proteome</keyword>
<dbReference type="InterPro" id="IPR050679">
    <property type="entry name" value="Bact_HTH_transcr_reg"/>
</dbReference>
<name>A0A211ZUF5_9PROT</name>
<evidence type="ECO:0000259" key="4">
    <source>
        <dbReference type="PROSITE" id="PS50949"/>
    </source>
</evidence>
<gene>
    <name evidence="5" type="ORF">BWR60_01740</name>
</gene>
<accession>A0A211ZUF5</accession>
<dbReference type="Proteomes" id="UP000196655">
    <property type="component" value="Unassembled WGS sequence"/>
</dbReference>